<evidence type="ECO:0000313" key="2">
    <source>
        <dbReference type="EMBL" id="GEL22942.1"/>
    </source>
</evidence>
<organism evidence="2 3">
    <name type="scientific">Pseudonocardia sulfidoxydans NBRC 16205</name>
    <dbReference type="NCBI Taxonomy" id="1223511"/>
    <lineage>
        <taxon>Bacteria</taxon>
        <taxon>Bacillati</taxon>
        <taxon>Actinomycetota</taxon>
        <taxon>Actinomycetes</taxon>
        <taxon>Pseudonocardiales</taxon>
        <taxon>Pseudonocardiaceae</taxon>
        <taxon>Pseudonocardia</taxon>
    </lineage>
</organism>
<dbReference type="Pfam" id="PF02482">
    <property type="entry name" value="Ribosomal_S30AE"/>
    <property type="match status" value="1"/>
</dbReference>
<dbReference type="CDD" id="cd00552">
    <property type="entry name" value="RaiA"/>
    <property type="match status" value="1"/>
</dbReference>
<evidence type="ECO:0000313" key="3">
    <source>
        <dbReference type="Proteomes" id="UP000321685"/>
    </source>
</evidence>
<feature type="compositionally biased region" description="Polar residues" evidence="1">
    <location>
        <begin position="134"/>
        <end position="144"/>
    </location>
</feature>
<comment type="caution">
    <text evidence="2">The sequence shown here is derived from an EMBL/GenBank/DDBJ whole genome shotgun (WGS) entry which is preliminary data.</text>
</comment>
<dbReference type="InterPro" id="IPR003489">
    <property type="entry name" value="RHF/RaiA"/>
</dbReference>
<dbReference type="Gene3D" id="3.30.160.100">
    <property type="entry name" value="Ribosome hibernation promotion factor-like"/>
    <property type="match status" value="1"/>
</dbReference>
<name>A0A511DDQ5_9PSEU</name>
<dbReference type="AlphaFoldDB" id="A0A511DDQ5"/>
<dbReference type="SUPFAM" id="SSF69754">
    <property type="entry name" value="Ribosome binding protein Y (YfiA homologue)"/>
    <property type="match status" value="1"/>
</dbReference>
<evidence type="ECO:0000256" key="1">
    <source>
        <dbReference type="SAM" id="MobiDB-lite"/>
    </source>
</evidence>
<keyword evidence="3" id="KW-1185">Reference proteome</keyword>
<sequence>MIAGGTGEEGRPTMGDGVVAPEPQRPAARPVMVLGHGLTVSASQRAHVIDKMSNLRRHDDAVDRFEVHVFRERNPRQTKLRDRVEISGFGPGFTLSVQARGSRFHPAFAAALVKLEARLHRHRDRHLTREHSGGHQNPVVNTTA</sequence>
<evidence type="ECO:0008006" key="4">
    <source>
        <dbReference type="Google" id="ProtNLM"/>
    </source>
</evidence>
<dbReference type="RefSeq" id="WP_222596214.1">
    <property type="nucleotide sequence ID" value="NZ_BJVJ01000014.1"/>
</dbReference>
<accession>A0A511DDQ5</accession>
<feature type="region of interest" description="Disordered" evidence="1">
    <location>
        <begin position="123"/>
        <end position="144"/>
    </location>
</feature>
<dbReference type="EMBL" id="BJVJ01000014">
    <property type="protein sequence ID" value="GEL22942.1"/>
    <property type="molecule type" value="Genomic_DNA"/>
</dbReference>
<gene>
    <name evidence="2" type="ORF">PSU4_18960</name>
</gene>
<feature type="region of interest" description="Disordered" evidence="1">
    <location>
        <begin position="1"/>
        <end position="23"/>
    </location>
</feature>
<protein>
    <recommendedName>
        <fullName evidence="4">Ribosomal subunit interface protein</fullName>
    </recommendedName>
</protein>
<dbReference type="InterPro" id="IPR036567">
    <property type="entry name" value="RHF-like"/>
</dbReference>
<reference evidence="2 3" key="1">
    <citation type="submission" date="2019-07" db="EMBL/GenBank/DDBJ databases">
        <title>Whole genome shotgun sequence of Pseudonocardia sulfidoxydans NBRC 16205.</title>
        <authorList>
            <person name="Hosoyama A."/>
            <person name="Uohara A."/>
            <person name="Ohji S."/>
            <person name="Ichikawa N."/>
        </authorList>
    </citation>
    <scope>NUCLEOTIDE SEQUENCE [LARGE SCALE GENOMIC DNA]</scope>
    <source>
        <strain evidence="2 3">NBRC 16205</strain>
    </source>
</reference>
<proteinExistence type="predicted"/>
<dbReference type="Proteomes" id="UP000321685">
    <property type="component" value="Unassembled WGS sequence"/>
</dbReference>